<proteinExistence type="predicted"/>
<evidence type="ECO:0000313" key="4">
    <source>
        <dbReference type="Proteomes" id="UP000635316"/>
    </source>
</evidence>
<reference evidence="3 4" key="1">
    <citation type="submission" date="2020-12" db="EMBL/GenBank/DDBJ databases">
        <authorList>
            <person name="Lu T."/>
            <person name="Wang Q."/>
            <person name="Han X."/>
        </authorList>
    </citation>
    <scope>NUCLEOTIDE SEQUENCE [LARGE SCALE GENOMIC DNA]</scope>
    <source>
        <strain evidence="3 4">WQ 585</strain>
    </source>
</reference>
<feature type="region of interest" description="Disordered" evidence="1">
    <location>
        <begin position="91"/>
        <end position="114"/>
    </location>
</feature>
<comment type="caution">
    <text evidence="3">The sequence shown here is derived from an EMBL/GenBank/DDBJ whole genome shotgun (WGS) entry which is preliminary data.</text>
</comment>
<dbReference type="RefSeq" id="WP_200232716.1">
    <property type="nucleotide sequence ID" value="NZ_JAENGP010000001.1"/>
</dbReference>
<evidence type="ECO:0000313" key="3">
    <source>
        <dbReference type="EMBL" id="MBK1779710.1"/>
    </source>
</evidence>
<evidence type="ECO:0000256" key="1">
    <source>
        <dbReference type="SAM" id="MobiDB-lite"/>
    </source>
</evidence>
<keyword evidence="4" id="KW-1185">Reference proteome</keyword>
<organism evidence="3 4">
    <name type="scientific">Advenella mandrilli</name>
    <dbReference type="NCBI Taxonomy" id="2800330"/>
    <lineage>
        <taxon>Bacteria</taxon>
        <taxon>Pseudomonadati</taxon>
        <taxon>Pseudomonadota</taxon>
        <taxon>Betaproteobacteria</taxon>
        <taxon>Burkholderiales</taxon>
        <taxon>Alcaligenaceae</taxon>
    </lineage>
</organism>
<accession>A0ABS1EE12</accession>
<keyword evidence="2" id="KW-0732">Signal</keyword>
<dbReference type="EMBL" id="JAENGP010000001">
    <property type="protein sequence ID" value="MBK1779710.1"/>
    <property type="molecule type" value="Genomic_DNA"/>
</dbReference>
<feature type="signal peptide" evidence="2">
    <location>
        <begin position="1"/>
        <end position="18"/>
    </location>
</feature>
<sequence length="114" mass="13310">MKRILFIISISLPAYSFAQGIDFMAIERGRQQAQDYNYQDQLRQQQLYGSPNGQYNATQELREIENRRYRNELLAQQRRQNELLQQQLDRGAFPSSTTTDCQPNGFGGVRCTTR</sequence>
<gene>
    <name evidence="3" type="ORF">JHL22_00605</name>
</gene>
<name>A0ABS1EE12_9BURK</name>
<protein>
    <submittedName>
        <fullName evidence="3">Uncharacterized protein</fullName>
    </submittedName>
</protein>
<feature type="chain" id="PRO_5047056104" evidence="2">
    <location>
        <begin position="19"/>
        <end position="114"/>
    </location>
</feature>
<evidence type="ECO:0000256" key="2">
    <source>
        <dbReference type="SAM" id="SignalP"/>
    </source>
</evidence>
<dbReference type="Proteomes" id="UP000635316">
    <property type="component" value="Unassembled WGS sequence"/>
</dbReference>